<gene>
    <name evidence="9" type="ORF">C8N35_10930</name>
</gene>
<evidence type="ECO:0000313" key="10">
    <source>
        <dbReference type="Proteomes" id="UP000244081"/>
    </source>
</evidence>
<keyword evidence="3" id="KW-1134">Transmembrane beta strand</keyword>
<evidence type="ECO:0000256" key="2">
    <source>
        <dbReference type="ARBA" id="ARBA00008163"/>
    </source>
</evidence>
<dbReference type="RefSeq" id="WP_210203601.1">
    <property type="nucleotide sequence ID" value="NZ_QAYG01000009.1"/>
</dbReference>
<dbReference type="AlphaFoldDB" id="A0A2T5V4P9"/>
<comment type="subcellular location">
    <subcellularLocation>
        <location evidence="1">Cell outer membrane</location>
        <topology evidence="1">Multi-pass membrane protein</topology>
    </subcellularLocation>
</comment>
<sequence length="418" mass="45133">MLKKKHLFLTVSMVALAGGASQAIAGGFALREQSAYYQGTSFAGNAVGGDSISSMFWNPATLTNTIGMISESHHTLIVPNSEITPDSSVATAAFGPSGDLANDAWIPSSYTGYQIDENWYLGLSINTPFGLSTKSGPNWSGQVYARTSEVFSVNVTPTIAYKFNDMISVGLGMQFQYFDVRLTSATNALPGAPTAGLTGDDIGYGFTAGITLTPMKGTEIGLGYRSAVFHDLDGNFSTPVAIGALPAGTYDISAKMATPDMVTLSAKQRITDSFRVMGTIEWTNWSRLKEPAVLLDSGTQLRTLPFNYDDSWFFSVGGEYDWNDKLTLRAGVAYELSPIDENIRSLRLPDSDRVWLSTGLSYKPMENLSLDLGYTYIFSAEDARVNIGPSHQDYAGLTYTGDVDASVNIVSAAVRYTW</sequence>
<keyword evidence="4" id="KW-0812">Transmembrane</keyword>
<evidence type="ECO:0000256" key="1">
    <source>
        <dbReference type="ARBA" id="ARBA00004571"/>
    </source>
</evidence>
<accession>A0A2T5V4P9</accession>
<keyword evidence="5 8" id="KW-0732">Signal</keyword>
<evidence type="ECO:0000256" key="4">
    <source>
        <dbReference type="ARBA" id="ARBA00022692"/>
    </source>
</evidence>
<dbReference type="Pfam" id="PF03349">
    <property type="entry name" value="Toluene_X"/>
    <property type="match status" value="1"/>
</dbReference>
<dbReference type="GO" id="GO:0009279">
    <property type="term" value="C:cell outer membrane"/>
    <property type="evidence" value="ECO:0007669"/>
    <property type="project" value="UniProtKB-SubCell"/>
</dbReference>
<evidence type="ECO:0000256" key="6">
    <source>
        <dbReference type="ARBA" id="ARBA00023136"/>
    </source>
</evidence>
<feature type="signal peptide" evidence="8">
    <location>
        <begin position="1"/>
        <end position="25"/>
    </location>
</feature>
<feature type="chain" id="PRO_5015581346" evidence="8">
    <location>
        <begin position="26"/>
        <end position="418"/>
    </location>
</feature>
<name>A0A2T5V4P9_9HYPH</name>
<dbReference type="Gene3D" id="2.40.160.60">
    <property type="entry name" value="Outer membrane protein transport protein (OMPP1/FadL/TodX)"/>
    <property type="match status" value="1"/>
</dbReference>
<dbReference type="Proteomes" id="UP000244081">
    <property type="component" value="Unassembled WGS sequence"/>
</dbReference>
<keyword evidence="7" id="KW-0998">Cell outer membrane</keyword>
<evidence type="ECO:0000313" key="9">
    <source>
        <dbReference type="EMBL" id="PTW58728.1"/>
    </source>
</evidence>
<dbReference type="InterPro" id="IPR005017">
    <property type="entry name" value="OMPP1/FadL/TodX"/>
</dbReference>
<protein>
    <submittedName>
        <fullName evidence="9">Long-chain fatty acid transport protein</fullName>
    </submittedName>
</protein>
<comment type="similarity">
    <text evidence="2">Belongs to the OmpP1/FadL family.</text>
</comment>
<proteinExistence type="inferred from homology"/>
<evidence type="ECO:0000256" key="5">
    <source>
        <dbReference type="ARBA" id="ARBA00022729"/>
    </source>
</evidence>
<dbReference type="PANTHER" id="PTHR35093:SF8">
    <property type="entry name" value="OUTER MEMBRANE PROTEIN NMB0088-RELATED"/>
    <property type="match status" value="1"/>
</dbReference>
<keyword evidence="6" id="KW-0472">Membrane</keyword>
<evidence type="ECO:0000256" key="3">
    <source>
        <dbReference type="ARBA" id="ARBA00022452"/>
    </source>
</evidence>
<keyword evidence="10" id="KW-1185">Reference proteome</keyword>
<dbReference type="EMBL" id="QAYG01000009">
    <property type="protein sequence ID" value="PTW58728.1"/>
    <property type="molecule type" value="Genomic_DNA"/>
</dbReference>
<dbReference type="GO" id="GO:0015483">
    <property type="term" value="F:long-chain fatty acid transporting porin activity"/>
    <property type="evidence" value="ECO:0007669"/>
    <property type="project" value="TreeGrafter"/>
</dbReference>
<evidence type="ECO:0000256" key="7">
    <source>
        <dbReference type="ARBA" id="ARBA00023237"/>
    </source>
</evidence>
<comment type="caution">
    <text evidence="9">The sequence shown here is derived from an EMBL/GenBank/DDBJ whole genome shotgun (WGS) entry which is preliminary data.</text>
</comment>
<organism evidence="9 10">
    <name type="scientific">Breoghania corrubedonensis</name>
    <dbReference type="NCBI Taxonomy" id="665038"/>
    <lineage>
        <taxon>Bacteria</taxon>
        <taxon>Pseudomonadati</taxon>
        <taxon>Pseudomonadota</taxon>
        <taxon>Alphaproteobacteria</taxon>
        <taxon>Hyphomicrobiales</taxon>
        <taxon>Stappiaceae</taxon>
        <taxon>Breoghania</taxon>
    </lineage>
</organism>
<reference evidence="9 10" key="1">
    <citation type="submission" date="2018-04" db="EMBL/GenBank/DDBJ databases">
        <title>Genomic Encyclopedia of Archaeal and Bacterial Type Strains, Phase II (KMG-II): from individual species to whole genera.</title>
        <authorList>
            <person name="Goeker M."/>
        </authorList>
    </citation>
    <scope>NUCLEOTIDE SEQUENCE [LARGE SCALE GENOMIC DNA]</scope>
    <source>
        <strain evidence="9 10">DSM 23382</strain>
    </source>
</reference>
<dbReference type="PANTHER" id="PTHR35093">
    <property type="entry name" value="OUTER MEMBRANE PROTEIN NMB0088-RELATED"/>
    <property type="match status" value="1"/>
</dbReference>
<evidence type="ECO:0000256" key="8">
    <source>
        <dbReference type="SAM" id="SignalP"/>
    </source>
</evidence>
<dbReference type="SUPFAM" id="SSF56935">
    <property type="entry name" value="Porins"/>
    <property type="match status" value="1"/>
</dbReference>